<protein>
    <recommendedName>
        <fullName evidence="1">Putative tail fiber protein gp53-like C-terminal domain-containing protein</fullName>
    </recommendedName>
</protein>
<organism evidence="2 3">
    <name type="scientific">Citrobacter tructae</name>
    <dbReference type="NCBI Taxonomy" id="2562449"/>
    <lineage>
        <taxon>Bacteria</taxon>
        <taxon>Pseudomonadati</taxon>
        <taxon>Pseudomonadota</taxon>
        <taxon>Gammaproteobacteria</taxon>
        <taxon>Enterobacterales</taxon>
        <taxon>Enterobacteriaceae</taxon>
        <taxon>Citrobacter</taxon>
    </lineage>
</organism>
<dbReference type="Pfam" id="PF21882">
    <property type="entry name" value="Gp53-like_C"/>
    <property type="match status" value="1"/>
</dbReference>
<evidence type="ECO:0000313" key="3">
    <source>
        <dbReference type="Proteomes" id="UP000296284"/>
    </source>
</evidence>
<keyword evidence="3" id="KW-1185">Reference proteome</keyword>
<sequence>MPTNDIKPFASAGGANVLTQAEYLALAALSTGFSSGKASSKEANKAIRQATFIASVLAQFICDKSGSDVLDDGNVAGLVTKLLSAINKTSQPLDATLTALASLVGAANKLPYFNGTDTAALTDFTAFARTLLARSDADSVLSDLGLIVTEVGKNIISAPTKVDVLSYLGITTALDGKQPLDTTLTALAALAGVADKLPYFNGADTAALTDLTAYARGLLGAPDAADSRSYLGLKSAATKDVGNGAGQVPDMSSWVSGGSPTTGWRKTPDGYIEQWGLTGATTTDVTINFPIPFPTAIISINEHDMAPSGESMSMWQFREVTLNNCVAVNLGTLIRGNPSLGSPVASGCRWFAKGV</sequence>
<gene>
    <name evidence="2" type="ORF">E4Z61_07265</name>
</gene>
<feature type="domain" description="Putative tail fiber protein gp53-like C-terminal" evidence="1">
    <location>
        <begin position="266"/>
        <end position="354"/>
    </location>
</feature>
<dbReference type="EMBL" id="CP038469">
    <property type="protein sequence ID" value="QBX80169.1"/>
    <property type="molecule type" value="Genomic_DNA"/>
</dbReference>
<dbReference type="Gene3D" id="2.60.40.3940">
    <property type="match status" value="1"/>
</dbReference>
<dbReference type="RefSeq" id="WP_135322182.1">
    <property type="nucleotide sequence ID" value="NZ_CP038469.1"/>
</dbReference>
<dbReference type="Proteomes" id="UP000296284">
    <property type="component" value="Chromosome"/>
</dbReference>
<dbReference type="InterPro" id="IPR054075">
    <property type="entry name" value="Gp53-like_C"/>
</dbReference>
<name>A0ABX5T4G5_9ENTR</name>
<reference evidence="2 3" key="1">
    <citation type="submission" date="2019-03" db="EMBL/GenBank/DDBJ databases">
        <title>Complete genome sequence of Citrobacter sp. SNU WT2 isolated from diseased rainbow trout.</title>
        <authorList>
            <person name="Oh W.T."/>
            <person name="Park S.C."/>
        </authorList>
    </citation>
    <scope>NUCLEOTIDE SEQUENCE [LARGE SCALE GENOMIC DNA]</scope>
    <source>
        <strain evidence="2 3">SNU WT2</strain>
    </source>
</reference>
<accession>A0ABX5T4G5</accession>
<evidence type="ECO:0000259" key="1">
    <source>
        <dbReference type="Pfam" id="PF21882"/>
    </source>
</evidence>
<evidence type="ECO:0000313" key="2">
    <source>
        <dbReference type="EMBL" id="QBX80169.1"/>
    </source>
</evidence>
<proteinExistence type="predicted"/>